<proteinExistence type="predicted"/>
<sequence>MDWLVQRPGWLPLDDARRGPAGGARRRLLPGSDLKLAIHDRFVTAAPATTDFGGAGNYAAIPAG</sequence>
<reference evidence="1 2" key="1">
    <citation type="submission" date="2017-04" db="EMBL/GenBank/DDBJ databases">
        <title>The new phylogeny of genus Mycobacterium.</title>
        <authorList>
            <person name="Tortoli E."/>
            <person name="Trovato A."/>
            <person name="Cirillo D.M."/>
        </authorList>
    </citation>
    <scope>NUCLEOTIDE SEQUENCE [LARGE SCALE GENOMIC DNA]</scope>
    <source>
        <strain evidence="1 2">TBL 1200985</strain>
    </source>
</reference>
<protein>
    <submittedName>
        <fullName evidence="1">Uncharacterized protein</fullName>
    </submittedName>
</protein>
<evidence type="ECO:0000313" key="2">
    <source>
        <dbReference type="Proteomes" id="UP000193247"/>
    </source>
</evidence>
<dbReference type="STRING" id="1430326.B8W66_05050"/>
<comment type="caution">
    <text evidence="1">The sequence shown here is derived from an EMBL/GenBank/DDBJ whole genome shotgun (WGS) entry which is preliminary data.</text>
</comment>
<dbReference type="RefSeq" id="WP_085323927.1">
    <property type="nucleotide sequence ID" value="NZ_NCXP01000003.1"/>
</dbReference>
<dbReference type="Proteomes" id="UP000193247">
    <property type="component" value="Unassembled WGS sequence"/>
</dbReference>
<dbReference type="EMBL" id="NCXP01000003">
    <property type="protein sequence ID" value="OSC42341.1"/>
    <property type="molecule type" value="Genomic_DNA"/>
</dbReference>
<organism evidence="1 2">
    <name type="scientific">Mycobacterium decipiens</name>
    <dbReference type="NCBI Taxonomy" id="1430326"/>
    <lineage>
        <taxon>Bacteria</taxon>
        <taxon>Bacillati</taxon>
        <taxon>Actinomycetota</taxon>
        <taxon>Actinomycetes</taxon>
        <taxon>Mycobacteriales</taxon>
        <taxon>Mycobacteriaceae</taxon>
        <taxon>Mycobacterium</taxon>
    </lineage>
</organism>
<name>A0A1X2LYP2_9MYCO</name>
<evidence type="ECO:0000313" key="1">
    <source>
        <dbReference type="EMBL" id="OSC42341.1"/>
    </source>
</evidence>
<dbReference type="AlphaFoldDB" id="A0A1X2LYP2"/>
<keyword evidence="2" id="KW-1185">Reference proteome</keyword>
<gene>
    <name evidence="1" type="ORF">B8W66_05050</name>
</gene>
<accession>A0A1X2LYP2</accession>